<feature type="domain" description="Peptidoglycan beta-N-acetylmuramidase NamZ N-terminal" evidence="1">
    <location>
        <begin position="64"/>
        <end position="264"/>
    </location>
</feature>
<dbReference type="eggNOG" id="COG3876">
    <property type="taxonomic scope" value="Bacteria"/>
</dbReference>
<dbReference type="GO" id="GO:0033922">
    <property type="term" value="F:peptidoglycan beta-N-acetylmuramidase activity"/>
    <property type="evidence" value="ECO:0007669"/>
    <property type="project" value="InterPro"/>
</dbReference>
<sequence>MQINMKQLKLILLLIFLPTFLGCRAISGSLLAKTTTDDPSTSSPILPGADQPEQYLPLLRGKKVGLVANQTSVLTQKNNQHLVDFLLENDIAVQKIFVPEHGFRGNADAGEVIKNDTDKETGIPLVSLYGSNKKPSEEALMDIDILIFDFQDVGLRFYTYISTMHYVMEACAEQGKPLIILDRPNPNGDYIDGPVLDPAYQSFVGMHPIPVVHGLTMGELALMINGEGWLKHQVKADITVIPVANWNHEQHYSLPVKPSPNLPNDVSIRLYPSLCFFEGTDISVGRGTYFPFQVYGAPDPKYGSFTFTPESINGMSKHPPHEGKTCYGTDLRKTPLTHQFTLQYLLEMYQKSGGGQQFFNSFFDKLAGTDQLRKDILAGKSAAEIKAGWQKPLQAYKTMREKYLLYP</sequence>
<name>L0G080_ECHVK</name>
<evidence type="ECO:0008006" key="5">
    <source>
        <dbReference type="Google" id="ProtNLM"/>
    </source>
</evidence>
<dbReference type="PROSITE" id="PS51257">
    <property type="entry name" value="PROKAR_LIPOPROTEIN"/>
    <property type="match status" value="1"/>
</dbReference>
<dbReference type="Pfam" id="PF20732">
    <property type="entry name" value="NamZ_C"/>
    <property type="match status" value="1"/>
</dbReference>
<proteinExistence type="predicted"/>
<keyword evidence="4" id="KW-1185">Reference proteome</keyword>
<protein>
    <recommendedName>
        <fullName evidence="5">DUF1343 domain-containing protein</fullName>
    </recommendedName>
</protein>
<organism evidence="3 4">
    <name type="scientific">Echinicola vietnamensis (strain DSM 17526 / LMG 23754 / KMM 6221)</name>
    <dbReference type="NCBI Taxonomy" id="926556"/>
    <lineage>
        <taxon>Bacteria</taxon>
        <taxon>Pseudomonadati</taxon>
        <taxon>Bacteroidota</taxon>
        <taxon>Cytophagia</taxon>
        <taxon>Cytophagales</taxon>
        <taxon>Cyclobacteriaceae</taxon>
        <taxon>Echinicola</taxon>
    </lineage>
</organism>
<gene>
    <name evidence="3" type="ordered locus">Echvi_2451</name>
</gene>
<evidence type="ECO:0000259" key="1">
    <source>
        <dbReference type="Pfam" id="PF07075"/>
    </source>
</evidence>
<dbReference type="Gene3D" id="3.90.1150.140">
    <property type="match status" value="1"/>
</dbReference>
<dbReference type="Gene3D" id="3.40.50.12170">
    <property type="entry name" value="Uncharacterised protein PF07075, DUF1343"/>
    <property type="match status" value="1"/>
</dbReference>
<evidence type="ECO:0000313" key="3">
    <source>
        <dbReference type="EMBL" id="AGA78698.1"/>
    </source>
</evidence>
<dbReference type="PANTHER" id="PTHR42915:SF1">
    <property type="entry name" value="PEPTIDOGLYCAN BETA-N-ACETYLMURAMIDASE NAMZ"/>
    <property type="match status" value="1"/>
</dbReference>
<dbReference type="PATRIC" id="fig|926556.3.peg.2581"/>
<dbReference type="PIRSF" id="PIRSF016719">
    <property type="entry name" value="UCP016719"/>
    <property type="match status" value="1"/>
</dbReference>
<dbReference type="KEGG" id="evi:Echvi_2451"/>
<evidence type="ECO:0000313" key="4">
    <source>
        <dbReference type="Proteomes" id="UP000010796"/>
    </source>
</evidence>
<dbReference type="Pfam" id="PF07075">
    <property type="entry name" value="NamZ_N"/>
    <property type="match status" value="1"/>
</dbReference>
<evidence type="ECO:0000259" key="2">
    <source>
        <dbReference type="Pfam" id="PF20732"/>
    </source>
</evidence>
<dbReference type="EMBL" id="CP003346">
    <property type="protein sequence ID" value="AGA78698.1"/>
    <property type="molecule type" value="Genomic_DNA"/>
</dbReference>
<accession>L0G080</accession>
<dbReference type="InterPro" id="IPR008302">
    <property type="entry name" value="NamZ"/>
</dbReference>
<dbReference type="STRING" id="926556.Echvi_2451"/>
<dbReference type="AlphaFoldDB" id="L0G080"/>
<dbReference type="PANTHER" id="PTHR42915">
    <property type="entry name" value="HYPOTHETICAL 460 KDA PROTEIN IN FEUA-SIGW INTERGENIC REGION [PRECURSOR]"/>
    <property type="match status" value="1"/>
</dbReference>
<dbReference type="HOGENOM" id="CLU_033227_0_0_10"/>
<feature type="domain" description="Peptidoglycan beta-N-acetylmuramidase NamZ C-terminal" evidence="2">
    <location>
        <begin position="270"/>
        <end position="406"/>
    </location>
</feature>
<reference evidence="4" key="1">
    <citation type="submission" date="2012-02" db="EMBL/GenBank/DDBJ databases">
        <title>The complete genome of Echinicola vietnamensis DSM 17526.</title>
        <authorList>
            <person name="Lucas S."/>
            <person name="Copeland A."/>
            <person name="Lapidus A."/>
            <person name="Glavina del Rio T."/>
            <person name="Dalin E."/>
            <person name="Tice H."/>
            <person name="Bruce D."/>
            <person name="Goodwin L."/>
            <person name="Pitluck S."/>
            <person name="Peters L."/>
            <person name="Ovchinnikova G."/>
            <person name="Teshima H."/>
            <person name="Kyrpides N."/>
            <person name="Mavromatis K."/>
            <person name="Ivanova N."/>
            <person name="Brettin T."/>
            <person name="Detter J.C."/>
            <person name="Han C."/>
            <person name="Larimer F."/>
            <person name="Land M."/>
            <person name="Hauser L."/>
            <person name="Markowitz V."/>
            <person name="Cheng J.-F."/>
            <person name="Hugenholtz P."/>
            <person name="Woyke T."/>
            <person name="Wu D."/>
            <person name="Brambilla E."/>
            <person name="Klenk H.-P."/>
            <person name="Eisen J.A."/>
        </authorList>
    </citation>
    <scope>NUCLEOTIDE SEQUENCE [LARGE SCALE GENOMIC DNA]</scope>
    <source>
        <strain evidence="4">DSM 17526 / LMG 23754 / KMM 6221</strain>
    </source>
</reference>
<dbReference type="InterPro" id="IPR048503">
    <property type="entry name" value="NamZ_C"/>
</dbReference>
<dbReference type="Proteomes" id="UP000010796">
    <property type="component" value="Chromosome"/>
</dbReference>
<dbReference type="InterPro" id="IPR048502">
    <property type="entry name" value="NamZ_N"/>
</dbReference>